<feature type="transmembrane region" description="Helical" evidence="1">
    <location>
        <begin position="251"/>
        <end position="271"/>
    </location>
</feature>
<feature type="chain" id="PRO_5013729103" evidence="2">
    <location>
        <begin position="26"/>
        <end position="275"/>
    </location>
</feature>
<protein>
    <submittedName>
        <fullName evidence="3">Uncharacterized protein</fullName>
    </submittedName>
</protein>
<organism evidence="3 4">
    <name type="scientific">Candidatus Kaiserbacteria bacterium CG08_land_8_20_14_0_20_50_21</name>
    <dbReference type="NCBI Taxonomy" id="1974604"/>
    <lineage>
        <taxon>Bacteria</taxon>
        <taxon>Candidatus Kaiseribacteriota</taxon>
    </lineage>
</organism>
<comment type="caution">
    <text evidence="3">The sequence shown here is derived from an EMBL/GenBank/DDBJ whole genome shotgun (WGS) entry which is preliminary data.</text>
</comment>
<dbReference type="EMBL" id="PEXT01000015">
    <property type="protein sequence ID" value="PIS43530.1"/>
    <property type="molecule type" value="Genomic_DNA"/>
</dbReference>
<dbReference type="Proteomes" id="UP000228687">
    <property type="component" value="Unassembled WGS sequence"/>
</dbReference>
<evidence type="ECO:0000256" key="1">
    <source>
        <dbReference type="SAM" id="Phobius"/>
    </source>
</evidence>
<evidence type="ECO:0000313" key="4">
    <source>
        <dbReference type="Proteomes" id="UP000228687"/>
    </source>
</evidence>
<evidence type="ECO:0000313" key="3">
    <source>
        <dbReference type="EMBL" id="PIS43530.1"/>
    </source>
</evidence>
<proteinExistence type="predicted"/>
<keyword evidence="1" id="KW-0812">Transmembrane</keyword>
<feature type="signal peptide" evidence="2">
    <location>
        <begin position="1"/>
        <end position="25"/>
    </location>
</feature>
<sequence>MNNVKSIALAVFFISIFVGVSIAHASQTNGTIDSVYKYAWSNVAGYVNFAPTNGGLTITDSAITGYAWGANTGWINFDTTQSGVTNDGNGTLGGFAWDEGGGWVSFTGVTIDSDGKFHGMATGGMVNGASYAINFDCTSCDVRTDWRTESSMTTPTPNIINGSISPIAITSIDTSPTSTSIIITPVITPTTTDSYPSEKSTHAVSNSSSSISIQNNNYTNVSTSTINNTGINTNISSATTTDLKLEIYKMIIYYITSGALILILITFLLFFRKKN</sequence>
<accession>A0A2H0YYH0</accession>
<reference evidence="4" key="1">
    <citation type="submission" date="2017-09" db="EMBL/GenBank/DDBJ databases">
        <title>Depth-based differentiation of microbial function through sediment-hosted aquifers and enrichment of novel symbionts in the deep terrestrial subsurface.</title>
        <authorList>
            <person name="Probst A.J."/>
            <person name="Ladd B."/>
            <person name="Jarett J.K."/>
            <person name="Geller-Mcgrath D.E."/>
            <person name="Sieber C.M.K."/>
            <person name="Emerson J.B."/>
            <person name="Anantharaman K."/>
            <person name="Thomas B.C."/>
            <person name="Malmstrom R."/>
            <person name="Stieglmeier M."/>
            <person name="Klingl A."/>
            <person name="Woyke T."/>
            <person name="Ryan C.M."/>
            <person name="Banfield J.F."/>
        </authorList>
    </citation>
    <scope>NUCLEOTIDE SEQUENCE [LARGE SCALE GENOMIC DNA]</scope>
</reference>
<keyword evidence="2" id="KW-0732">Signal</keyword>
<dbReference type="AlphaFoldDB" id="A0A2H0YYH0"/>
<keyword evidence="1" id="KW-0472">Membrane</keyword>
<keyword evidence="1" id="KW-1133">Transmembrane helix</keyword>
<evidence type="ECO:0000256" key="2">
    <source>
        <dbReference type="SAM" id="SignalP"/>
    </source>
</evidence>
<gene>
    <name evidence="3" type="ORF">COT23_00790</name>
</gene>
<name>A0A2H0YYH0_9BACT</name>